<comment type="caution">
    <text evidence="3">The sequence shown here is derived from an EMBL/GenBank/DDBJ whole genome shotgun (WGS) entry which is preliminary data.</text>
</comment>
<feature type="region of interest" description="Disordered" evidence="1">
    <location>
        <begin position="219"/>
        <end position="257"/>
    </location>
</feature>
<feature type="compositionally biased region" description="Basic and acidic residues" evidence="1">
    <location>
        <begin position="49"/>
        <end position="65"/>
    </location>
</feature>
<proteinExistence type="predicted"/>
<dbReference type="RefSeq" id="WP_381424445.1">
    <property type="nucleotide sequence ID" value="NZ_JBHSDH010000013.1"/>
</dbReference>
<evidence type="ECO:0000313" key="3">
    <source>
        <dbReference type="EMBL" id="MFC4293152.1"/>
    </source>
</evidence>
<keyword evidence="2" id="KW-0472">Membrane</keyword>
<feature type="compositionally biased region" description="Basic and acidic residues" evidence="1">
    <location>
        <begin position="221"/>
        <end position="230"/>
    </location>
</feature>
<name>A0ABV8RJR6_9SPHN</name>
<evidence type="ECO:0000313" key="4">
    <source>
        <dbReference type="Proteomes" id="UP001595887"/>
    </source>
</evidence>
<evidence type="ECO:0000256" key="1">
    <source>
        <dbReference type="SAM" id="MobiDB-lite"/>
    </source>
</evidence>
<organism evidence="3 4">
    <name type="scientific">Sphingorhabdus arenilitoris</name>
    <dbReference type="NCBI Taxonomy" id="1490041"/>
    <lineage>
        <taxon>Bacteria</taxon>
        <taxon>Pseudomonadati</taxon>
        <taxon>Pseudomonadota</taxon>
        <taxon>Alphaproteobacteria</taxon>
        <taxon>Sphingomonadales</taxon>
        <taxon>Sphingomonadaceae</taxon>
        <taxon>Sphingorhabdus</taxon>
    </lineage>
</organism>
<dbReference type="EMBL" id="JBHSDH010000013">
    <property type="protein sequence ID" value="MFC4293152.1"/>
    <property type="molecule type" value="Genomic_DNA"/>
</dbReference>
<feature type="region of interest" description="Disordered" evidence="1">
    <location>
        <begin position="40"/>
        <end position="160"/>
    </location>
</feature>
<keyword evidence="2" id="KW-1133">Transmembrane helix</keyword>
<evidence type="ECO:0008006" key="5">
    <source>
        <dbReference type="Google" id="ProtNLM"/>
    </source>
</evidence>
<gene>
    <name evidence="3" type="ORF">ACFOWX_12065</name>
</gene>
<reference evidence="4" key="1">
    <citation type="journal article" date="2019" name="Int. J. Syst. Evol. Microbiol.">
        <title>The Global Catalogue of Microorganisms (GCM) 10K type strain sequencing project: providing services to taxonomists for standard genome sequencing and annotation.</title>
        <authorList>
            <consortium name="The Broad Institute Genomics Platform"/>
            <consortium name="The Broad Institute Genome Sequencing Center for Infectious Disease"/>
            <person name="Wu L."/>
            <person name="Ma J."/>
        </authorList>
    </citation>
    <scope>NUCLEOTIDE SEQUENCE [LARGE SCALE GENOMIC DNA]</scope>
    <source>
        <strain evidence="4">CECT 8531</strain>
    </source>
</reference>
<keyword evidence="2" id="KW-0812">Transmembrane</keyword>
<dbReference type="Proteomes" id="UP001595887">
    <property type="component" value="Unassembled WGS sequence"/>
</dbReference>
<feature type="compositionally biased region" description="Low complexity" evidence="1">
    <location>
        <begin position="91"/>
        <end position="108"/>
    </location>
</feature>
<accession>A0ABV8RJR6</accession>
<protein>
    <recommendedName>
        <fullName evidence="5">LPXTG cell wall anchor domain-containing protein</fullName>
    </recommendedName>
</protein>
<evidence type="ECO:0000256" key="2">
    <source>
        <dbReference type="SAM" id="Phobius"/>
    </source>
</evidence>
<sequence>MAAMITGGTKKRNDRFWMAATLMAASLPSFMPAALQAQEAAPDIIDSPPELRDFKLEPDKPDVRNPRPAAPPRPQTSPQTSPLILPEAADPPATSSRRPTAPRPQAAAERSAPIRTPAPQTNSEAAPNNLGPQAPAPAQSSDIAPKAANQPSDDVAGRSDIGTEAAAPLPETAAAPAGESANAAANAEAGWPLWEMIAVLMALALAGIAVLFWRRRSTRSRAGDHIDDRSAPPAPAPTEPVRPASSAPPETPLPRSLAKPLTVPAFLSDGAQADSVTPAEAPILDAAFTPIKATISLANLTIKGALKLTNNGETAARNITLRTSIISASEDQEQAIAAFHAGSQPPPNSIGDAAAAEIIQLEIDLIIPLHELKTYALQERRLFVPIVLVNIGYGPQAARQELRLSCLIGREAVPPQPKMAPFRLDLGPRSFAPLGQRPLLGPMLS</sequence>
<feature type="transmembrane region" description="Helical" evidence="2">
    <location>
        <begin position="191"/>
        <end position="213"/>
    </location>
</feature>
<keyword evidence="4" id="KW-1185">Reference proteome</keyword>